<dbReference type="GO" id="GO:0009055">
    <property type="term" value="F:electron transfer activity"/>
    <property type="evidence" value="ECO:0007669"/>
    <property type="project" value="InterPro"/>
</dbReference>
<evidence type="ECO:0000256" key="2">
    <source>
        <dbReference type="ARBA" id="ARBA00022723"/>
    </source>
</evidence>
<proteinExistence type="predicted"/>
<dbReference type="PROSITE" id="PS51257">
    <property type="entry name" value="PROKAR_LIPOPROTEIN"/>
    <property type="match status" value="1"/>
</dbReference>
<evidence type="ECO:0000259" key="6">
    <source>
        <dbReference type="PROSITE" id="PS51007"/>
    </source>
</evidence>
<name>A0A2P2E1N6_9LEPT</name>
<evidence type="ECO:0000256" key="1">
    <source>
        <dbReference type="ARBA" id="ARBA00022617"/>
    </source>
</evidence>
<reference evidence="7 8" key="1">
    <citation type="submission" date="2018-02" db="EMBL/GenBank/DDBJ databases">
        <title>Novel Leptospira species isolated from soil and water in Japan.</title>
        <authorList>
            <person name="Nakao R."/>
            <person name="Masuzawa T."/>
        </authorList>
    </citation>
    <scope>NUCLEOTIDE SEQUENCE [LARGE SCALE GENOMIC DNA]</scope>
    <source>
        <strain evidence="7 8">YH101</strain>
    </source>
</reference>
<evidence type="ECO:0000313" key="7">
    <source>
        <dbReference type="EMBL" id="GBF50803.1"/>
    </source>
</evidence>
<keyword evidence="3 4" id="KW-0408">Iron</keyword>
<keyword evidence="5" id="KW-0732">Signal</keyword>
<dbReference type="InterPro" id="IPR009056">
    <property type="entry name" value="Cyt_c-like_dom"/>
</dbReference>
<gene>
    <name evidence="7" type="ORF">LPTSP4_23300</name>
</gene>
<dbReference type="OrthoDB" id="340343at2"/>
<dbReference type="RefSeq" id="WP_108976843.1">
    <property type="nucleotide sequence ID" value="NZ_BFBB01000007.1"/>
</dbReference>
<dbReference type="InterPro" id="IPR036909">
    <property type="entry name" value="Cyt_c-like_dom_sf"/>
</dbReference>
<dbReference type="GO" id="GO:0046872">
    <property type="term" value="F:metal ion binding"/>
    <property type="evidence" value="ECO:0007669"/>
    <property type="project" value="UniProtKB-KW"/>
</dbReference>
<dbReference type="SUPFAM" id="SSF46626">
    <property type="entry name" value="Cytochrome c"/>
    <property type="match status" value="1"/>
</dbReference>
<feature type="chain" id="PRO_5015138022" evidence="5">
    <location>
        <begin position="30"/>
        <end position="134"/>
    </location>
</feature>
<keyword evidence="8" id="KW-1185">Reference proteome</keyword>
<dbReference type="Proteomes" id="UP000245133">
    <property type="component" value="Unassembled WGS sequence"/>
</dbReference>
<dbReference type="Pfam" id="PF00034">
    <property type="entry name" value="Cytochrom_C"/>
    <property type="match status" value="1"/>
</dbReference>
<dbReference type="PROSITE" id="PS51007">
    <property type="entry name" value="CYTC"/>
    <property type="match status" value="1"/>
</dbReference>
<dbReference type="AlphaFoldDB" id="A0A2P2E1N6"/>
<keyword evidence="1 4" id="KW-0349">Heme</keyword>
<feature type="domain" description="Cytochrome c" evidence="6">
    <location>
        <begin position="43"/>
        <end position="134"/>
    </location>
</feature>
<comment type="caution">
    <text evidence="7">The sequence shown here is derived from an EMBL/GenBank/DDBJ whole genome shotgun (WGS) entry which is preliminary data.</text>
</comment>
<sequence length="134" mass="14005">MKLNKLTISLSTIALALFLVACGDKPKEAAPTETAAPAVAQDPEIAKGEEIFLQNCASCHGEKGAGDGAAAAALNPKPRNFKAPANEWKNGNTVAAITKTLNEGIKGSPMVAYKHLGNENIALLAKYVEYLGKN</sequence>
<evidence type="ECO:0000256" key="4">
    <source>
        <dbReference type="PROSITE-ProRule" id="PRU00433"/>
    </source>
</evidence>
<dbReference type="EMBL" id="BFBB01000007">
    <property type="protein sequence ID" value="GBF50803.1"/>
    <property type="molecule type" value="Genomic_DNA"/>
</dbReference>
<dbReference type="GO" id="GO:0020037">
    <property type="term" value="F:heme binding"/>
    <property type="evidence" value="ECO:0007669"/>
    <property type="project" value="InterPro"/>
</dbReference>
<dbReference type="Gene3D" id="1.10.760.10">
    <property type="entry name" value="Cytochrome c-like domain"/>
    <property type="match status" value="1"/>
</dbReference>
<accession>A0A2P2E1N6</accession>
<protein>
    <submittedName>
        <fullName evidence="7">Lipoprotein</fullName>
    </submittedName>
</protein>
<evidence type="ECO:0000313" key="8">
    <source>
        <dbReference type="Proteomes" id="UP000245133"/>
    </source>
</evidence>
<evidence type="ECO:0000256" key="3">
    <source>
        <dbReference type="ARBA" id="ARBA00023004"/>
    </source>
</evidence>
<keyword evidence="2 4" id="KW-0479">Metal-binding</keyword>
<feature type="signal peptide" evidence="5">
    <location>
        <begin position="1"/>
        <end position="29"/>
    </location>
</feature>
<organism evidence="7 8">
    <name type="scientific">Leptospira ryugenii</name>
    <dbReference type="NCBI Taxonomy" id="1917863"/>
    <lineage>
        <taxon>Bacteria</taxon>
        <taxon>Pseudomonadati</taxon>
        <taxon>Spirochaetota</taxon>
        <taxon>Spirochaetia</taxon>
        <taxon>Leptospirales</taxon>
        <taxon>Leptospiraceae</taxon>
        <taxon>Leptospira</taxon>
    </lineage>
</organism>
<keyword evidence="7" id="KW-0449">Lipoprotein</keyword>
<evidence type="ECO:0000256" key="5">
    <source>
        <dbReference type="SAM" id="SignalP"/>
    </source>
</evidence>